<evidence type="ECO:0000313" key="1">
    <source>
        <dbReference type="EMBL" id="GJT73783.1"/>
    </source>
</evidence>
<gene>
    <name evidence="1" type="ORF">Tco_1033069</name>
</gene>
<evidence type="ECO:0000313" key="2">
    <source>
        <dbReference type="Proteomes" id="UP001151760"/>
    </source>
</evidence>
<keyword evidence="2" id="KW-1185">Reference proteome</keyword>
<reference evidence="1" key="2">
    <citation type="submission" date="2022-01" db="EMBL/GenBank/DDBJ databases">
        <authorList>
            <person name="Yamashiro T."/>
            <person name="Shiraishi A."/>
            <person name="Satake H."/>
            <person name="Nakayama K."/>
        </authorList>
    </citation>
    <scope>NUCLEOTIDE SEQUENCE</scope>
</reference>
<name>A0ABQ5GDL8_9ASTR</name>
<sequence length="208" mass="24398">MASNPKNVRLTILAKLQEALDEEDVLADQILTMMHRYADRFTNRRVEINNLMVLQDHPLVDYGKYALGCMTGADMKKCVYLKSVRDELLRSMEEKRQLMANYIDMYNPENVRLSVLAKLQEALDEEDILADQILTMMHRYADRFTNRRVEINNLMVLQDHPLVDYGKYALGCMTGADMKKCVYLKSVRDELLRSMEEKRQLMANYRDM</sequence>
<accession>A0ABQ5GDL8</accession>
<dbReference type="Proteomes" id="UP001151760">
    <property type="component" value="Unassembled WGS sequence"/>
</dbReference>
<protein>
    <submittedName>
        <fullName evidence="1">Uncharacterized protein</fullName>
    </submittedName>
</protein>
<comment type="caution">
    <text evidence="1">The sequence shown here is derived from an EMBL/GenBank/DDBJ whole genome shotgun (WGS) entry which is preliminary data.</text>
</comment>
<proteinExistence type="predicted"/>
<dbReference type="EMBL" id="BQNB010018383">
    <property type="protein sequence ID" value="GJT73783.1"/>
    <property type="molecule type" value="Genomic_DNA"/>
</dbReference>
<reference evidence="1" key="1">
    <citation type="journal article" date="2022" name="Int. J. Mol. Sci.">
        <title>Draft Genome of Tanacetum Coccineum: Genomic Comparison of Closely Related Tanacetum-Family Plants.</title>
        <authorList>
            <person name="Yamashiro T."/>
            <person name="Shiraishi A."/>
            <person name="Nakayama K."/>
            <person name="Satake H."/>
        </authorList>
    </citation>
    <scope>NUCLEOTIDE SEQUENCE</scope>
</reference>
<organism evidence="1 2">
    <name type="scientific">Tanacetum coccineum</name>
    <dbReference type="NCBI Taxonomy" id="301880"/>
    <lineage>
        <taxon>Eukaryota</taxon>
        <taxon>Viridiplantae</taxon>
        <taxon>Streptophyta</taxon>
        <taxon>Embryophyta</taxon>
        <taxon>Tracheophyta</taxon>
        <taxon>Spermatophyta</taxon>
        <taxon>Magnoliopsida</taxon>
        <taxon>eudicotyledons</taxon>
        <taxon>Gunneridae</taxon>
        <taxon>Pentapetalae</taxon>
        <taxon>asterids</taxon>
        <taxon>campanulids</taxon>
        <taxon>Asterales</taxon>
        <taxon>Asteraceae</taxon>
        <taxon>Asteroideae</taxon>
        <taxon>Anthemideae</taxon>
        <taxon>Anthemidinae</taxon>
        <taxon>Tanacetum</taxon>
    </lineage>
</organism>